<dbReference type="OrthoDB" id="4437257at2759"/>
<gene>
    <name evidence="2" type="ORF">ASPFODRAFT_702657</name>
</gene>
<name>A0A1M3T457_ASPLC</name>
<protein>
    <recommendedName>
        <fullName evidence="1">DUF7924 domain-containing protein</fullName>
    </recommendedName>
</protein>
<dbReference type="Pfam" id="PF25545">
    <property type="entry name" value="DUF7924"/>
    <property type="match status" value="1"/>
</dbReference>
<evidence type="ECO:0000313" key="3">
    <source>
        <dbReference type="Proteomes" id="UP000184063"/>
    </source>
</evidence>
<proteinExistence type="predicted"/>
<dbReference type="AlphaFoldDB" id="A0A1M3T457"/>
<dbReference type="InterPro" id="IPR057684">
    <property type="entry name" value="DUF7924"/>
</dbReference>
<reference evidence="3" key="1">
    <citation type="journal article" date="2017" name="Genome Biol.">
        <title>Comparative genomics reveals high biological diversity and specific adaptations in the industrially and medically important fungal genus Aspergillus.</title>
        <authorList>
            <person name="de Vries R.P."/>
            <person name="Riley R."/>
            <person name="Wiebenga A."/>
            <person name="Aguilar-Osorio G."/>
            <person name="Amillis S."/>
            <person name="Uchima C.A."/>
            <person name="Anderluh G."/>
            <person name="Asadollahi M."/>
            <person name="Askin M."/>
            <person name="Barry K."/>
            <person name="Battaglia E."/>
            <person name="Bayram O."/>
            <person name="Benocci T."/>
            <person name="Braus-Stromeyer S.A."/>
            <person name="Caldana C."/>
            <person name="Canovas D."/>
            <person name="Cerqueira G.C."/>
            <person name="Chen F."/>
            <person name="Chen W."/>
            <person name="Choi C."/>
            <person name="Clum A."/>
            <person name="Dos Santos R.A."/>
            <person name="Damasio A.R."/>
            <person name="Diallinas G."/>
            <person name="Emri T."/>
            <person name="Fekete E."/>
            <person name="Flipphi M."/>
            <person name="Freyberg S."/>
            <person name="Gallo A."/>
            <person name="Gournas C."/>
            <person name="Habgood R."/>
            <person name="Hainaut M."/>
            <person name="Harispe M.L."/>
            <person name="Henrissat B."/>
            <person name="Hilden K.S."/>
            <person name="Hope R."/>
            <person name="Hossain A."/>
            <person name="Karabika E."/>
            <person name="Karaffa L."/>
            <person name="Karanyi Z."/>
            <person name="Krasevec N."/>
            <person name="Kuo A."/>
            <person name="Kusch H."/>
            <person name="LaButti K."/>
            <person name="Lagendijk E.L."/>
            <person name="Lapidus A."/>
            <person name="Levasseur A."/>
            <person name="Lindquist E."/>
            <person name="Lipzen A."/>
            <person name="Logrieco A.F."/>
            <person name="MacCabe A."/>
            <person name="Maekelae M.R."/>
            <person name="Malavazi I."/>
            <person name="Melin P."/>
            <person name="Meyer V."/>
            <person name="Mielnichuk N."/>
            <person name="Miskei M."/>
            <person name="Molnar A.P."/>
            <person name="Mule G."/>
            <person name="Ngan C.Y."/>
            <person name="Orejas M."/>
            <person name="Orosz E."/>
            <person name="Ouedraogo J.P."/>
            <person name="Overkamp K.M."/>
            <person name="Park H.-S."/>
            <person name="Perrone G."/>
            <person name="Piumi F."/>
            <person name="Punt P.J."/>
            <person name="Ram A.F."/>
            <person name="Ramon A."/>
            <person name="Rauscher S."/>
            <person name="Record E."/>
            <person name="Riano-Pachon D.M."/>
            <person name="Robert V."/>
            <person name="Roehrig J."/>
            <person name="Ruller R."/>
            <person name="Salamov A."/>
            <person name="Salih N.S."/>
            <person name="Samson R.A."/>
            <person name="Sandor E."/>
            <person name="Sanguinetti M."/>
            <person name="Schuetze T."/>
            <person name="Sepcic K."/>
            <person name="Shelest E."/>
            <person name="Sherlock G."/>
            <person name="Sophianopoulou V."/>
            <person name="Squina F.M."/>
            <person name="Sun H."/>
            <person name="Susca A."/>
            <person name="Todd R.B."/>
            <person name="Tsang A."/>
            <person name="Unkles S.E."/>
            <person name="van de Wiele N."/>
            <person name="van Rossen-Uffink D."/>
            <person name="Oliveira J.V."/>
            <person name="Vesth T.C."/>
            <person name="Visser J."/>
            <person name="Yu J.-H."/>
            <person name="Zhou M."/>
            <person name="Andersen M.R."/>
            <person name="Archer D.B."/>
            <person name="Baker S.E."/>
            <person name="Benoit I."/>
            <person name="Brakhage A.A."/>
            <person name="Braus G.H."/>
            <person name="Fischer R."/>
            <person name="Frisvad J.C."/>
            <person name="Goldman G.H."/>
            <person name="Houbraken J."/>
            <person name="Oakley B."/>
            <person name="Pocsi I."/>
            <person name="Scazzocchio C."/>
            <person name="Seiboth B."/>
            <person name="vanKuyk P.A."/>
            <person name="Wortman J."/>
            <person name="Dyer P.S."/>
            <person name="Grigoriev I.V."/>
        </authorList>
    </citation>
    <scope>NUCLEOTIDE SEQUENCE [LARGE SCALE GENOMIC DNA]</scope>
    <source>
        <strain evidence="3">CBS 106.47</strain>
    </source>
</reference>
<dbReference type="Proteomes" id="UP000184063">
    <property type="component" value="Unassembled WGS sequence"/>
</dbReference>
<organism evidence="2 3">
    <name type="scientific">Aspergillus luchuensis (strain CBS 106.47)</name>
    <dbReference type="NCBI Taxonomy" id="1137211"/>
    <lineage>
        <taxon>Eukaryota</taxon>
        <taxon>Fungi</taxon>
        <taxon>Dikarya</taxon>
        <taxon>Ascomycota</taxon>
        <taxon>Pezizomycotina</taxon>
        <taxon>Eurotiomycetes</taxon>
        <taxon>Eurotiomycetidae</taxon>
        <taxon>Eurotiales</taxon>
        <taxon>Aspergillaceae</taxon>
        <taxon>Aspergillus</taxon>
        <taxon>Aspergillus subgen. Circumdati</taxon>
    </lineage>
</organism>
<feature type="domain" description="DUF7924" evidence="1">
    <location>
        <begin position="183"/>
        <end position="342"/>
    </location>
</feature>
<dbReference type="VEuPathDB" id="FungiDB:ASPFODRAFT_702657"/>
<accession>A0A1M3T457</accession>
<evidence type="ECO:0000313" key="2">
    <source>
        <dbReference type="EMBL" id="OJZ81542.1"/>
    </source>
</evidence>
<sequence length="352" mass="40521">MHALRPASPLHQLESSHISESYHKQRILDYINNINPAHWPETDITIPSSSPSFPFTDMDRPVTATATKSRNLTYADGLAYREALVSRSINVVGEIPPSYGERNRDYELPSTLKAPIEVENSLRHAYLNRIRAVGLATLKASMSFFVYEWLIDMPELKYHVSMRFKTEPLRPQKTMLRPLNISDPDIVVGYDWKSIRGDYKLALHEVPDSLRFAFPILLDPHFAFPFFSIEMRSDAEQGPSRNLHLAALMLRGLGHFYQKAYGKNNEADKFDGKVRVLTATISRNDVSVFGHWTNGDPGDPNVAYEHFLIKKWRFEEKEEFYVARHGLETLCKWMMKENRKWIAPGLQELAKA</sequence>
<dbReference type="EMBL" id="KV878250">
    <property type="protein sequence ID" value="OJZ81542.1"/>
    <property type="molecule type" value="Genomic_DNA"/>
</dbReference>
<evidence type="ECO:0000259" key="1">
    <source>
        <dbReference type="Pfam" id="PF25545"/>
    </source>
</evidence>